<proteinExistence type="predicted"/>
<evidence type="ECO:0000313" key="5">
    <source>
        <dbReference type="EMBL" id="TDZ54882.1"/>
    </source>
</evidence>
<dbReference type="STRING" id="5466.A0A4R8RI59"/>
<organism evidence="5 6">
    <name type="scientific">Colletotrichum trifolii</name>
    <dbReference type="NCBI Taxonomy" id="5466"/>
    <lineage>
        <taxon>Eukaryota</taxon>
        <taxon>Fungi</taxon>
        <taxon>Dikarya</taxon>
        <taxon>Ascomycota</taxon>
        <taxon>Pezizomycotina</taxon>
        <taxon>Sordariomycetes</taxon>
        <taxon>Hypocreomycetidae</taxon>
        <taxon>Glomerellales</taxon>
        <taxon>Glomerellaceae</taxon>
        <taxon>Colletotrichum</taxon>
        <taxon>Colletotrichum orbiculare species complex</taxon>
    </lineage>
</organism>
<dbReference type="SUPFAM" id="SSF48056">
    <property type="entry name" value="Di-copper centre-containing domain"/>
    <property type="match status" value="1"/>
</dbReference>
<sequence length="371" mass="41151">MHLRLSLAATLWLSVTVLSQPRHNDASLMASLTSDYHAAVASSLPSSNCTSDNIAVRHEWENLSQDEKGDYIRAVQCLHNSKPKTNNTLVHTRHEEFVLSYINVTFAIHYSALLLPWHRYFILLYEKALREECGYRGYQPYWDWSKYVASPDNYTLFDGSLYSLGGNGEAIEHGPSNLTIAGGAPPAVHISQPAGTGGGCVVGGPFSNYTLLLDATNQGAASPVEFSVRKRCLTRDFAFSTLESQSNYENVTDTILNSDDIHSFHSLTESNGGIHPGGHIFIGGENNNFFTSPSDPAFFFHHGMLDRVWAIWQSRDFANRTYALDGTLTWSNYPPTPNATVDDVLDMGPLGKRRIGDVMSPTDNILCYKYV</sequence>
<evidence type="ECO:0000256" key="3">
    <source>
        <dbReference type="SAM" id="SignalP"/>
    </source>
</evidence>
<dbReference type="PANTHER" id="PTHR11474">
    <property type="entry name" value="TYROSINASE FAMILY MEMBER"/>
    <property type="match status" value="1"/>
</dbReference>
<dbReference type="InterPro" id="IPR002227">
    <property type="entry name" value="Tyrosinase_Cu-bd"/>
</dbReference>
<name>A0A4R8RI59_COLTR</name>
<evidence type="ECO:0000313" key="6">
    <source>
        <dbReference type="Proteomes" id="UP000295703"/>
    </source>
</evidence>
<reference evidence="5 6" key="1">
    <citation type="submission" date="2018-12" db="EMBL/GenBank/DDBJ databases">
        <title>Genome sequence and assembly of Colletotrichum trifolii.</title>
        <authorList>
            <person name="Gan P."/>
            <person name="Shirasu K."/>
        </authorList>
    </citation>
    <scope>NUCLEOTIDE SEQUENCE [LARGE SCALE GENOMIC DNA]</scope>
    <source>
        <strain evidence="5 6">543-2</strain>
    </source>
</reference>
<dbReference type="PROSITE" id="PS00498">
    <property type="entry name" value="TYROSINASE_2"/>
    <property type="match status" value="1"/>
</dbReference>
<dbReference type="Pfam" id="PF00264">
    <property type="entry name" value="Tyrosinase"/>
    <property type="match status" value="1"/>
</dbReference>
<keyword evidence="6" id="KW-1185">Reference proteome</keyword>
<dbReference type="Proteomes" id="UP000295703">
    <property type="component" value="Unassembled WGS sequence"/>
</dbReference>
<feature type="signal peptide" evidence="3">
    <location>
        <begin position="1"/>
        <end position="19"/>
    </location>
</feature>
<evidence type="ECO:0000256" key="1">
    <source>
        <dbReference type="ARBA" id="ARBA00022723"/>
    </source>
</evidence>
<comment type="caution">
    <text evidence="5">The sequence shown here is derived from an EMBL/GenBank/DDBJ whole genome shotgun (WGS) entry which is preliminary data.</text>
</comment>
<feature type="chain" id="PRO_5020790743" evidence="3">
    <location>
        <begin position="20"/>
        <end position="371"/>
    </location>
</feature>
<dbReference type="InterPro" id="IPR050316">
    <property type="entry name" value="Tyrosinase/Hemocyanin"/>
</dbReference>
<dbReference type="PANTHER" id="PTHR11474:SF125">
    <property type="entry name" value="N-ACETYL-6-HYDROXYTRYPTOPHAN OXIDASE IVOB-RELATED"/>
    <property type="match status" value="1"/>
</dbReference>
<dbReference type="EMBL" id="RYZW01000051">
    <property type="protein sequence ID" value="TDZ54882.1"/>
    <property type="molecule type" value="Genomic_DNA"/>
</dbReference>
<protein>
    <submittedName>
        <fullName evidence="5">Tyrosinase-like protein orsC</fullName>
    </submittedName>
</protein>
<dbReference type="InterPro" id="IPR008922">
    <property type="entry name" value="Di-copper_centre_dom_sf"/>
</dbReference>
<keyword evidence="3" id="KW-0732">Signal</keyword>
<keyword evidence="1" id="KW-0479">Metal-binding</keyword>
<accession>A0A4R8RI59</accession>
<dbReference type="PRINTS" id="PR00092">
    <property type="entry name" value="TYROSINASE"/>
</dbReference>
<dbReference type="Gene3D" id="1.10.1280.10">
    <property type="entry name" value="Di-copper center containing domain from catechol oxidase"/>
    <property type="match status" value="1"/>
</dbReference>
<dbReference type="GO" id="GO:0046872">
    <property type="term" value="F:metal ion binding"/>
    <property type="evidence" value="ECO:0007669"/>
    <property type="project" value="UniProtKB-KW"/>
</dbReference>
<dbReference type="GO" id="GO:0016491">
    <property type="term" value="F:oxidoreductase activity"/>
    <property type="evidence" value="ECO:0007669"/>
    <property type="project" value="UniProtKB-KW"/>
</dbReference>
<dbReference type="AlphaFoldDB" id="A0A4R8RI59"/>
<keyword evidence="2" id="KW-0560">Oxidoreductase</keyword>
<gene>
    <name evidence="5" type="primary">orsC-6</name>
    <name evidence="5" type="ORF">CTRI78_v005920</name>
</gene>
<feature type="domain" description="Tyrosinase copper-binding" evidence="4">
    <location>
        <begin position="295"/>
        <end position="306"/>
    </location>
</feature>
<evidence type="ECO:0000256" key="2">
    <source>
        <dbReference type="ARBA" id="ARBA00023002"/>
    </source>
</evidence>
<evidence type="ECO:0000259" key="4">
    <source>
        <dbReference type="PROSITE" id="PS00498"/>
    </source>
</evidence>